<organism evidence="1">
    <name type="scientific">Caldilineaceae bacterium SB0664_bin_27</name>
    <dbReference type="NCBI Taxonomy" id="2605260"/>
    <lineage>
        <taxon>Bacteria</taxon>
        <taxon>Bacillati</taxon>
        <taxon>Chloroflexota</taxon>
        <taxon>Caldilineae</taxon>
        <taxon>Caldilineales</taxon>
        <taxon>Caldilineaceae</taxon>
    </lineage>
</organism>
<name>A0A6B0YUW8_9CHLR</name>
<accession>A0A6B0YUW8</accession>
<evidence type="ECO:0000313" key="1">
    <source>
        <dbReference type="EMBL" id="MXY93779.1"/>
    </source>
</evidence>
<gene>
    <name evidence="1" type="ORF">F4Y42_10060</name>
</gene>
<dbReference type="EMBL" id="VXRG01000086">
    <property type="protein sequence ID" value="MXY93779.1"/>
    <property type="molecule type" value="Genomic_DNA"/>
</dbReference>
<protein>
    <recommendedName>
        <fullName evidence="2">Aerobactin siderophore biosynthesis IucA/IucC-like C-terminal domain-containing protein</fullName>
    </recommendedName>
</protein>
<sequence>MTCTQASHPLDNLFAHFPGLNRAPADLPASTGPPTHSGWYLASNLPAEEKVLDELLSRFGAHMKTDSPFLQAALLMHPYTTPVVSVAVHGLYAEGRVPDVSAGNMAIRLDSSGDVAEHGFRSQRFAALSSDSAASHPDATPVADFEALTTWMFDRLVEEHMRPLFSRVRAETKLGMNVMWAALSGGCAETIMGLQRAGRFTIEEALATESALLALAPQPMHDRVSVYPLQSGSHQDLFMRLEVCCQKYLHPDMGKCGYCALRPIPEQRELQQYWFDRRVAELESEARA</sequence>
<reference evidence="1" key="1">
    <citation type="submission" date="2019-09" db="EMBL/GenBank/DDBJ databases">
        <title>Characterisation of the sponge microbiome using genome-centric metagenomics.</title>
        <authorList>
            <person name="Engelberts J.P."/>
            <person name="Robbins S.J."/>
            <person name="De Goeij J.M."/>
            <person name="Aranda M."/>
            <person name="Bell S.C."/>
            <person name="Webster N.S."/>
        </authorList>
    </citation>
    <scope>NUCLEOTIDE SEQUENCE</scope>
    <source>
        <strain evidence="1">SB0664_bin_27</strain>
    </source>
</reference>
<comment type="caution">
    <text evidence="1">The sequence shown here is derived from an EMBL/GenBank/DDBJ whole genome shotgun (WGS) entry which is preliminary data.</text>
</comment>
<dbReference type="AlphaFoldDB" id="A0A6B0YUW8"/>
<proteinExistence type="predicted"/>
<evidence type="ECO:0008006" key="2">
    <source>
        <dbReference type="Google" id="ProtNLM"/>
    </source>
</evidence>